<dbReference type="PANTHER" id="PTHR23106">
    <property type="entry name" value="ANGIOGENIC FACTOR WITH G PATCH AND FHA DOMAINS 1"/>
    <property type="match status" value="1"/>
</dbReference>
<keyword evidence="5" id="KW-1185">Reference proteome</keyword>
<feature type="region of interest" description="Disordered" evidence="1">
    <location>
        <begin position="20"/>
        <end position="41"/>
    </location>
</feature>
<dbReference type="SMART" id="SM00443">
    <property type="entry name" value="G_patch"/>
    <property type="match status" value="1"/>
</dbReference>
<dbReference type="GO" id="GO:0003676">
    <property type="term" value="F:nucleic acid binding"/>
    <property type="evidence" value="ECO:0007669"/>
    <property type="project" value="InterPro"/>
</dbReference>
<proteinExistence type="predicted"/>
<dbReference type="Pfam" id="PF01585">
    <property type="entry name" value="G-patch"/>
    <property type="match status" value="1"/>
</dbReference>
<dbReference type="EMBL" id="JAEPRB010000320">
    <property type="protein sequence ID" value="KAG2217175.1"/>
    <property type="molecule type" value="Genomic_DNA"/>
</dbReference>
<evidence type="ECO:0000259" key="2">
    <source>
        <dbReference type="PROSITE" id="PS50006"/>
    </source>
</evidence>
<sequence length="426" mass="49240">MSSPDDGFASELDAYLNAQKKKVEADEQPQAATATTTTDQTESSRYLYNQQTDQWYDVVTGEYSRFDTTLQLYVPITPPPIPNNEDDNEMEEDEEKETVFMYLVVVQSKLLTPGQIVTVDSKEGLTVGRDRSWFDRRLRLAELPVSKYHCQIYYDCEDNIFHVIDRGSRNGTFLNKQRLSSIKSSSIPSKLNHLDQLIIGSTLFEVHYHYQQQQEEKDENQLHCCEKCLVNDENRPYKVVDLSDGIRKEDDQQHQGETLGYNMDFKSTEHKEQEWMQELRRLKKSYAGDKKNKDGSKYVDAAERRRRLHASTTTPHYLKKQSQKYIEDEDELQPPPTERNTLQTPVQGIGNTMLQKMGWQHGQTLGKVGNEGIVAPISPMTQTHRAGLGSSSSGNTSQDIITPTSKQQHRYQITKQRYYYEQQQQE</sequence>
<gene>
    <name evidence="4" type="ORF">INT45_003599</name>
</gene>
<evidence type="ECO:0008006" key="6">
    <source>
        <dbReference type="Google" id="ProtNLM"/>
    </source>
</evidence>
<feature type="compositionally biased region" description="Low complexity" evidence="1">
    <location>
        <begin position="28"/>
        <end position="41"/>
    </location>
</feature>
<feature type="region of interest" description="Disordered" evidence="1">
    <location>
        <begin position="379"/>
        <end position="411"/>
    </location>
</feature>
<evidence type="ECO:0000313" key="5">
    <source>
        <dbReference type="Proteomes" id="UP000646827"/>
    </source>
</evidence>
<dbReference type="Pfam" id="PF00498">
    <property type="entry name" value="FHA"/>
    <property type="match status" value="1"/>
</dbReference>
<dbReference type="PROSITE" id="PS50174">
    <property type="entry name" value="G_PATCH"/>
    <property type="match status" value="1"/>
</dbReference>
<dbReference type="InterPro" id="IPR000467">
    <property type="entry name" value="G_patch_dom"/>
</dbReference>
<feature type="region of interest" description="Disordered" evidence="1">
    <location>
        <begin position="286"/>
        <end position="344"/>
    </location>
</feature>
<protein>
    <recommendedName>
        <fullName evidence="6">Angiogenic factor with G patch and FHA domains 1</fullName>
    </recommendedName>
</protein>
<name>A0A8H7VE72_9FUNG</name>
<evidence type="ECO:0000256" key="1">
    <source>
        <dbReference type="SAM" id="MobiDB-lite"/>
    </source>
</evidence>
<dbReference type="OrthoDB" id="21470at2759"/>
<dbReference type="InterPro" id="IPR053027">
    <property type="entry name" value="AGGF1"/>
</dbReference>
<reference evidence="4 5" key="1">
    <citation type="submission" date="2020-12" db="EMBL/GenBank/DDBJ databases">
        <title>Metabolic potential, ecology and presence of endohyphal bacteria is reflected in genomic diversity of Mucoromycotina.</title>
        <authorList>
            <person name="Muszewska A."/>
            <person name="Okrasinska A."/>
            <person name="Steczkiewicz K."/>
            <person name="Drgas O."/>
            <person name="Orlowska M."/>
            <person name="Perlinska-Lenart U."/>
            <person name="Aleksandrzak-Piekarczyk T."/>
            <person name="Szatraj K."/>
            <person name="Zielenkiewicz U."/>
            <person name="Pilsyk S."/>
            <person name="Malc E."/>
            <person name="Mieczkowski P."/>
            <person name="Kruszewska J.S."/>
            <person name="Biernat P."/>
            <person name="Pawlowska J."/>
        </authorList>
    </citation>
    <scope>NUCLEOTIDE SEQUENCE [LARGE SCALE GENOMIC DNA]</scope>
    <source>
        <strain evidence="4 5">CBS 142.35</strain>
    </source>
</reference>
<dbReference type="InterPro" id="IPR000253">
    <property type="entry name" value="FHA_dom"/>
</dbReference>
<evidence type="ECO:0000259" key="3">
    <source>
        <dbReference type="PROSITE" id="PS50174"/>
    </source>
</evidence>
<feature type="domain" description="G-patch" evidence="3">
    <location>
        <begin position="346"/>
        <end position="393"/>
    </location>
</feature>
<dbReference type="Proteomes" id="UP000646827">
    <property type="component" value="Unassembled WGS sequence"/>
</dbReference>
<feature type="domain" description="FHA" evidence="2">
    <location>
        <begin position="125"/>
        <end position="179"/>
    </location>
</feature>
<comment type="caution">
    <text evidence="4">The sequence shown here is derived from an EMBL/GenBank/DDBJ whole genome shotgun (WGS) entry which is preliminary data.</text>
</comment>
<accession>A0A8H7VE72</accession>
<dbReference type="SMART" id="SM00240">
    <property type="entry name" value="FHA"/>
    <property type="match status" value="1"/>
</dbReference>
<dbReference type="PROSITE" id="PS50006">
    <property type="entry name" value="FHA_DOMAIN"/>
    <property type="match status" value="1"/>
</dbReference>
<dbReference type="SUPFAM" id="SSF49879">
    <property type="entry name" value="SMAD/FHA domain"/>
    <property type="match status" value="1"/>
</dbReference>
<dbReference type="Gene3D" id="2.60.200.20">
    <property type="match status" value="1"/>
</dbReference>
<dbReference type="InterPro" id="IPR008984">
    <property type="entry name" value="SMAD_FHA_dom_sf"/>
</dbReference>
<feature type="compositionally biased region" description="Basic and acidic residues" evidence="1">
    <location>
        <begin position="286"/>
        <end position="303"/>
    </location>
</feature>
<dbReference type="AlphaFoldDB" id="A0A8H7VE72"/>
<dbReference type="PANTHER" id="PTHR23106:SF24">
    <property type="entry name" value="ANGIOGENIC FACTOR WITH G PATCH AND FHA DOMAINS 1"/>
    <property type="match status" value="1"/>
</dbReference>
<organism evidence="4 5">
    <name type="scientific">Circinella minor</name>
    <dbReference type="NCBI Taxonomy" id="1195481"/>
    <lineage>
        <taxon>Eukaryota</taxon>
        <taxon>Fungi</taxon>
        <taxon>Fungi incertae sedis</taxon>
        <taxon>Mucoromycota</taxon>
        <taxon>Mucoromycotina</taxon>
        <taxon>Mucoromycetes</taxon>
        <taxon>Mucorales</taxon>
        <taxon>Lichtheimiaceae</taxon>
        <taxon>Circinella</taxon>
    </lineage>
</organism>
<evidence type="ECO:0000313" key="4">
    <source>
        <dbReference type="EMBL" id="KAG2217175.1"/>
    </source>
</evidence>